<name>A0A3N1GZR3_9PSEU</name>
<dbReference type="OrthoDB" id="419058at2"/>
<keyword evidence="2" id="KW-0472">Membrane</keyword>
<keyword evidence="2" id="KW-0812">Transmembrane</keyword>
<dbReference type="InterPro" id="IPR027417">
    <property type="entry name" value="P-loop_NTPase"/>
</dbReference>
<evidence type="ECO:0000256" key="2">
    <source>
        <dbReference type="SAM" id="Phobius"/>
    </source>
</evidence>
<dbReference type="PROSITE" id="PS50837">
    <property type="entry name" value="NACHT"/>
    <property type="match status" value="1"/>
</dbReference>
<dbReference type="AlphaFoldDB" id="A0A3N1GZR3"/>
<dbReference type="SMART" id="SM00382">
    <property type="entry name" value="AAA"/>
    <property type="match status" value="1"/>
</dbReference>
<keyword evidence="5" id="KW-1185">Reference proteome</keyword>
<protein>
    <submittedName>
        <fullName evidence="4">NACHT domain-containing protein</fullName>
    </submittedName>
</protein>
<comment type="caution">
    <text evidence="4">The sequence shown here is derived from an EMBL/GenBank/DDBJ whole genome shotgun (WGS) entry which is preliminary data.</text>
</comment>
<dbReference type="Proteomes" id="UP000268727">
    <property type="component" value="Unassembled WGS sequence"/>
</dbReference>
<dbReference type="InterPro" id="IPR007111">
    <property type="entry name" value="NACHT_NTPase"/>
</dbReference>
<evidence type="ECO:0000256" key="1">
    <source>
        <dbReference type="SAM" id="MobiDB-lite"/>
    </source>
</evidence>
<sequence length="467" mass="51173">MIPAHRKPVKPVSLAAIVVAVVVSGGAAGALFEAGLWVLGFCVLASSGALAYVEHSRKALVVAPSATDVVNGFVATAEAEWTEVLENGGVFEWHPLSIRWKRFGGIGEPRPAEDIAAFYRCQPARRLVILGRPGSGKTVLAIRLAQQLSRSDDETHQMPVIISLSSWNPDEVRFADWLKERLAATYPSLSAVDATGRRIADALVDENKVLPILDGLDEMWAPRRSAALSALGRLAPFPFVLTCRTEEYPSQSGSGDNARPLRDIVIVKVEPLRPSDIRTYLGADEDDDAPSPVLRHLAENPDGPLARMLSTPLMCYLMRVGHAGSPGRPAELVALAERSPTALEEHLLERFVPALFDPGRSGPKRVRNWDENQATRWLSYLARDLVHREERDLIPWNMHKALTQRAPCGPCSAVSSRDVSSARLSARPGWWSRPRWTCPPGSSASTPNPSRPSHTSGRSRWPSSRWC</sequence>
<dbReference type="SUPFAM" id="SSF52540">
    <property type="entry name" value="P-loop containing nucleoside triphosphate hydrolases"/>
    <property type="match status" value="1"/>
</dbReference>
<evidence type="ECO:0000259" key="3">
    <source>
        <dbReference type="PROSITE" id="PS50837"/>
    </source>
</evidence>
<dbReference type="Pfam" id="PF05729">
    <property type="entry name" value="NACHT"/>
    <property type="match status" value="1"/>
</dbReference>
<feature type="transmembrane region" description="Helical" evidence="2">
    <location>
        <begin position="12"/>
        <end position="30"/>
    </location>
</feature>
<feature type="compositionally biased region" description="Polar residues" evidence="1">
    <location>
        <begin position="440"/>
        <end position="467"/>
    </location>
</feature>
<dbReference type="Gene3D" id="3.40.50.300">
    <property type="entry name" value="P-loop containing nucleotide triphosphate hydrolases"/>
    <property type="match status" value="1"/>
</dbReference>
<proteinExistence type="predicted"/>
<reference evidence="4 5" key="1">
    <citation type="submission" date="2018-11" db="EMBL/GenBank/DDBJ databases">
        <title>Sequencing the genomes of 1000 actinobacteria strains.</title>
        <authorList>
            <person name="Klenk H.-P."/>
        </authorList>
    </citation>
    <scope>NUCLEOTIDE SEQUENCE [LARGE SCALE GENOMIC DNA]</scope>
    <source>
        <strain evidence="4 5">DSM 44231</strain>
    </source>
</reference>
<organism evidence="4 5">
    <name type="scientific">Saccharothrix texasensis</name>
    <dbReference type="NCBI Taxonomy" id="103734"/>
    <lineage>
        <taxon>Bacteria</taxon>
        <taxon>Bacillati</taxon>
        <taxon>Actinomycetota</taxon>
        <taxon>Actinomycetes</taxon>
        <taxon>Pseudonocardiales</taxon>
        <taxon>Pseudonocardiaceae</taxon>
        <taxon>Saccharothrix</taxon>
    </lineage>
</organism>
<accession>A0A3N1GZR3</accession>
<evidence type="ECO:0000313" key="4">
    <source>
        <dbReference type="EMBL" id="ROP35734.1"/>
    </source>
</evidence>
<dbReference type="RefSeq" id="WP_148088685.1">
    <property type="nucleotide sequence ID" value="NZ_RJKM01000001.1"/>
</dbReference>
<gene>
    <name evidence="4" type="ORF">EDD40_0985</name>
</gene>
<evidence type="ECO:0000313" key="5">
    <source>
        <dbReference type="Proteomes" id="UP000268727"/>
    </source>
</evidence>
<dbReference type="EMBL" id="RJKM01000001">
    <property type="protein sequence ID" value="ROP35734.1"/>
    <property type="molecule type" value="Genomic_DNA"/>
</dbReference>
<feature type="domain" description="NACHT" evidence="3">
    <location>
        <begin position="125"/>
        <end position="219"/>
    </location>
</feature>
<dbReference type="InterPro" id="IPR003593">
    <property type="entry name" value="AAA+_ATPase"/>
</dbReference>
<feature type="region of interest" description="Disordered" evidence="1">
    <location>
        <begin position="437"/>
        <end position="467"/>
    </location>
</feature>
<keyword evidence="2" id="KW-1133">Transmembrane helix</keyword>